<keyword evidence="3" id="KW-0611">Plant defense</keyword>
<dbReference type="FunFam" id="3.40.33.10:FF:000006">
    <property type="entry name" value="Putative pathogenesis-related protein 1"/>
    <property type="match status" value="1"/>
</dbReference>
<dbReference type="PRINTS" id="PR00837">
    <property type="entry name" value="V5TPXLIKE"/>
</dbReference>
<dbReference type="InterPro" id="IPR014044">
    <property type="entry name" value="CAP_dom"/>
</dbReference>
<dbReference type="SMART" id="SM00198">
    <property type="entry name" value="SCP"/>
    <property type="match status" value="1"/>
</dbReference>
<gene>
    <name evidence="7" type="ORF">VFH_I480920</name>
</gene>
<dbReference type="InterPro" id="IPR018244">
    <property type="entry name" value="Allrgn_V5/Tpx1_CS"/>
</dbReference>
<dbReference type="Proteomes" id="UP001157006">
    <property type="component" value="Chromosome 1L"/>
</dbReference>
<dbReference type="GO" id="GO:0098542">
    <property type="term" value="P:defense response to other organism"/>
    <property type="evidence" value="ECO:0007669"/>
    <property type="project" value="UniProtKB-ARBA"/>
</dbReference>
<feature type="chain" id="PRO_5043718147" description="SCP domain-containing protein" evidence="5">
    <location>
        <begin position="22"/>
        <end position="175"/>
    </location>
</feature>
<evidence type="ECO:0000313" key="8">
    <source>
        <dbReference type="Proteomes" id="UP001157006"/>
    </source>
</evidence>
<keyword evidence="2 5" id="KW-0732">Signal</keyword>
<dbReference type="AlphaFoldDB" id="A0AAV0Z0P2"/>
<name>A0AAV0Z0P2_VICFA</name>
<evidence type="ECO:0000256" key="5">
    <source>
        <dbReference type="SAM" id="SignalP"/>
    </source>
</evidence>
<dbReference type="PANTHER" id="PTHR10334">
    <property type="entry name" value="CYSTEINE-RICH SECRETORY PROTEIN-RELATED"/>
    <property type="match status" value="1"/>
</dbReference>
<dbReference type="PROSITE" id="PS01010">
    <property type="entry name" value="CRISP_2"/>
    <property type="match status" value="1"/>
</dbReference>
<dbReference type="InterPro" id="IPR035940">
    <property type="entry name" value="CAP_sf"/>
</dbReference>
<proteinExistence type="inferred from homology"/>
<evidence type="ECO:0000256" key="1">
    <source>
        <dbReference type="ARBA" id="ARBA00009923"/>
    </source>
</evidence>
<evidence type="ECO:0000256" key="3">
    <source>
        <dbReference type="ARBA" id="ARBA00022821"/>
    </source>
</evidence>
<evidence type="ECO:0000259" key="6">
    <source>
        <dbReference type="SMART" id="SM00198"/>
    </source>
</evidence>
<dbReference type="Gene3D" id="3.40.33.10">
    <property type="entry name" value="CAP"/>
    <property type="match status" value="1"/>
</dbReference>
<accession>A0AAV0Z0P2</accession>
<comment type="similarity">
    <text evidence="1">Belongs to the CRISP family.</text>
</comment>
<evidence type="ECO:0000256" key="4">
    <source>
        <dbReference type="ARBA" id="ARBA00023157"/>
    </source>
</evidence>
<dbReference type="InterPro" id="IPR001283">
    <property type="entry name" value="CRISP-related"/>
</dbReference>
<dbReference type="CDD" id="cd05381">
    <property type="entry name" value="CAP_PR-1"/>
    <property type="match status" value="1"/>
</dbReference>
<dbReference type="EMBL" id="OX451736">
    <property type="protein sequence ID" value="CAI8591292.1"/>
    <property type="molecule type" value="Genomic_DNA"/>
</dbReference>
<dbReference type="GO" id="GO:0005576">
    <property type="term" value="C:extracellular region"/>
    <property type="evidence" value="ECO:0007669"/>
    <property type="project" value="InterPro"/>
</dbReference>
<dbReference type="SUPFAM" id="SSF55797">
    <property type="entry name" value="PR-1-like"/>
    <property type="match status" value="1"/>
</dbReference>
<reference evidence="7 8" key="1">
    <citation type="submission" date="2023-01" db="EMBL/GenBank/DDBJ databases">
        <authorList>
            <person name="Kreplak J."/>
        </authorList>
    </citation>
    <scope>NUCLEOTIDE SEQUENCE [LARGE SCALE GENOMIC DNA]</scope>
</reference>
<organism evidence="7 8">
    <name type="scientific">Vicia faba</name>
    <name type="common">Broad bean</name>
    <name type="synonym">Faba vulgaris</name>
    <dbReference type="NCBI Taxonomy" id="3906"/>
    <lineage>
        <taxon>Eukaryota</taxon>
        <taxon>Viridiplantae</taxon>
        <taxon>Streptophyta</taxon>
        <taxon>Embryophyta</taxon>
        <taxon>Tracheophyta</taxon>
        <taxon>Spermatophyta</taxon>
        <taxon>Magnoliopsida</taxon>
        <taxon>eudicotyledons</taxon>
        <taxon>Gunneridae</taxon>
        <taxon>Pentapetalae</taxon>
        <taxon>rosids</taxon>
        <taxon>fabids</taxon>
        <taxon>Fabales</taxon>
        <taxon>Fabaceae</taxon>
        <taxon>Papilionoideae</taxon>
        <taxon>50 kb inversion clade</taxon>
        <taxon>NPAAA clade</taxon>
        <taxon>Hologalegina</taxon>
        <taxon>IRL clade</taxon>
        <taxon>Fabeae</taxon>
        <taxon>Vicia</taxon>
    </lineage>
</organism>
<sequence length="175" mass="19606">MISMFVPLMAVLFILTHTTYAQNSPQDYLNAHNRARSEVGVGPITWDANVASFAKNYVNQLKGNCQLVHSGGQYGENLAWGSPDLTATAAVDMWVDEIQNYDYDSNSCFNGECLHYTQVVWRDSVRLGCARVKCSNGRSTIISCNYDPPGNWIGERPFENSPFEIPLSFTKHDDK</sequence>
<feature type="domain" description="SCP" evidence="6">
    <location>
        <begin position="23"/>
        <end position="154"/>
    </location>
</feature>
<evidence type="ECO:0000256" key="2">
    <source>
        <dbReference type="ARBA" id="ARBA00022729"/>
    </source>
</evidence>
<evidence type="ECO:0000313" key="7">
    <source>
        <dbReference type="EMBL" id="CAI8591292.1"/>
    </source>
</evidence>
<protein>
    <recommendedName>
        <fullName evidence="6">SCP domain-containing protein</fullName>
    </recommendedName>
</protein>
<feature type="signal peptide" evidence="5">
    <location>
        <begin position="1"/>
        <end position="21"/>
    </location>
</feature>
<keyword evidence="8" id="KW-1185">Reference proteome</keyword>
<dbReference type="Pfam" id="PF00188">
    <property type="entry name" value="CAP"/>
    <property type="match status" value="1"/>
</dbReference>
<keyword evidence="4" id="KW-1015">Disulfide bond</keyword>